<reference evidence="1 2" key="1">
    <citation type="submission" date="2024-01" db="EMBL/GenBank/DDBJ databases">
        <title>The genomes of 5 underutilized Papilionoideae crops provide insights into root nodulation and disease resistanc.</title>
        <authorList>
            <person name="Jiang F."/>
        </authorList>
    </citation>
    <scope>NUCLEOTIDE SEQUENCE [LARGE SCALE GENOMIC DNA]</scope>
    <source>
        <strain evidence="1">LVBAO_FW01</strain>
        <tissue evidence="1">Leaves</tissue>
    </source>
</reference>
<gene>
    <name evidence="1" type="ORF">VNO77_27385</name>
</gene>
<comment type="caution">
    <text evidence="1">The sequence shown here is derived from an EMBL/GenBank/DDBJ whole genome shotgun (WGS) entry which is preliminary data.</text>
</comment>
<dbReference type="Proteomes" id="UP001367508">
    <property type="component" value="Unassembled WGS sequence"/>
</dbReference>
<name>A0AAN9Q447_CANGL</name>
<evidence type="ECO:0000313" key="1">
    <source>
        <dbReference type="EMBL" id="KAK7323885.1"/>
    </source>
</evidence>
<keyword evidence="2" id="KW-1185">Reference proteome</keyword>
<dbReference type="AlphaFoldDB" id="A0AAN9Q447"/>
<evidence type="ECO:0000313" key="2">
    <source>
        <dbReference type="Proteomes" id="UP001367508"/>
    </source>
</evidence>
<dbReference type="EMBL" id="JAYMYQ010000006">
    <property type="protein sequence ID" value="KAK7323885.1"/>
    <property type="molecule type" value="Genomic_DNA"/>
</dbReference>
<sequence length="82" mass="9379">MNIRRLPRGRARSCCNYVDFRGGSAFSKEYEMALQEVGYSMIARGPLLLAMTDSARRLRCMKANVKQNVQPMSENVHALFHK</sequence>
<proteinExistence type="predicted"/>
<accession>A0AAN9Q447</accession>
<organism evidence="1 2">
    <name type="scientific">Canavalia gladiata</name>
    <name type="common">Sword bean</name>
    <name type="synonym">Dolichos gladiatus</name>
    <dbReference type="NCBI Taxonomy" id="3824"/>
    <lineage>
        <taxon>Eukaryota</taxon>
        <taxon>Viridiplantae</taxon>
        <taxon>Streptophyta</taxon>
        <taxon>Embryophyta</taxon>
        <taxon>Tracheophyta</taxon>
        <taxon>Spermatophyta</taxon>
        <taxon>Magnoliopsida</taxon>
        <taxon>eudicotyledons</taxon>
        <taxon>Gunneridae</taxon>
        <taxon>Pentapetalae</taxon>
        <taxon>rosids</taxon>
        <taxon>fabids</taxon>
        <taxon>Fabales</taxon>
        <taxon>Fabaceae</taxon>
        <taxon>Papilionoideae</taxon>
        <taxon>50 kb inversion clade</taxon>
        <taxon>NPAAA clade</taxon>
        <taxon>indigoferoid/millettioid clade</taxon>
        <taxon>Phaseoleae</taxon>
        <taxon>Canavalia</taxon>
    </lineage>
</organism>
<protein>
    <submittedName>
        <fullName evidence="1">Uncharacterized protein</fullName>
    </submittedName>
</protein>